<gene>
    <name evidence="10" type="ORF">CNEO2_170083</name>
    <name evidence="11" type="ORF">CQ394_04265</name>
</gene>
<dbReference type="Pfam" id="PF00270">
    <property type="entry name" value="DEAD"/>
    <property type="match status" value="1"/>
</dbReference>
<dbReference type="PROSITE" id="PS51193">
    <property type="entry name" value="HELICASE_ATP_BIND_2"/>
    <property type="match status" value="1"/>
</dbReference>
<keyword evidence="10" id="KW-0347">Helicase</keyword>
<evidence type="ECO:0000256" key="8">
    <source>
        <dbReference type="SAM" id="Coils"/>
    </source>
</evidence>
<accession>A0A2A7MGV8</accession>
<dbReference type="SUPFAM" id="SSF52540">
    <property type="entry name" value="P-loop containing nucleoside triphosphate hydrolases"/>
    <property type="match status" value="2"/>
</dbReference>
<dbReference type="AlphaFoldDB" id="A0A2A7MGV8"/>
<dbReference type="GO" id="GO:0016818">
    <property type="term" value="F:hydrolase activity, acting on acid anhydrides, in phosphorus-containing anhydrides"/>
    <property type="evidence" value="ECO:0007669"/>
    <property type="project" value="InterPro"/>
</dbReference>
<comment type="catalytic activity">
    <reaction evidence="7">
        <text>ATP + H2O = ADP + phosphate + H(+)</text>
        <dbReference type="Rhea" id="RHEA:13065"/>
        <dbReference type="ChEBI" id="CHEBI:15377"/>
        <dbReference type="ChEBI" id="CHEBI:15378"/>
        <dbReference type="ChEBI" id="CHEBI:30616"/>
        <dbReference type="ChEBI" id="CHEBI:43474"/>
        <dbReference type="ChEBI" id="CHEBI:456216"/>
        <dbReference type="EC" id="5.6.2.3"/>
    </reaction>
</comment>
<dbReference type="InterPro" id="IPR014001">
    <property type="entry name" value="Helicase_ATP-bd"/>
</dbReference>
<dbReference type="RefSeq" id="WP_058295108.1">
    <property type="nucleotide sequence ID" value="NZ_CAMRXC010000247.1"/>
</dbReference>
<evidence type="ECO:0000256" key="3">
    <source>
        <dbReference type="ARBA" id="ARBA00022801"/>
    </source>
</evidence>
<evidence type="ECO:0000256" key="7">
    <source>
        <dbReference type="ARBA" id="ARBA00048954"/>
    </source>
</evidence>
<dbReference type="CDD" id="cd06127">
    <property type="entry name" value="DEDDh"/>
    <property type="match status" value="1"/>
</dbReference>
<reference evidence="11 12" key="1">
    <citation type="submission" date="2017-10" db="EMBL/GenBank/DDBJ databases">
        <title>Effective Description of Clostridium neonatale sp. nov. linked to necrotizing enterocolitis in neonates and a clarification of species assignable to the genus Clostridium (Prazmowski 1880) emend. Lawson and Rainey 2016.</title>
        <authorList>
            <person name="Bernard K."/>
            <person name="Burdz T."/>
            <person name="Wiebe D."/>
            <person name="Balcewich B."/>
            <person name="Alfa M."/>
            <person name="Bernier A.-M."/>
        </authorList>
    </citation>
    <scope>NUCLEOTIDE SEQUENCE [LARGE SCALE GENOMIC DNA]</scope>
    <source>
        <strain evidence="11 12">LCDC99A005</strain>
    </source>
</reference>
<dbReference type="InterPro" id="IPR036397">
    <property type="entry name" value="RNaseH_sf"/>
</dbReference>
<evidence type="ECO:0000256" key="4">
    <source>
        <dbReference type="ARBA" id="ARBA00022840"/>
    </source>
</evidence>
<dbReference type="Proteomes" id="UP000220840">
    <property type="component" value="Unassembled WGS sequence"/>
</dbReference>
<dbReference type="SUPFAM" id="SSF53098">
    <property type="entry name" value="Ribonuclease H-like"/>
    <property type="match status" value="1"/>
</dbReference>
<dbReference type="InterPro" id="IPR045028">
    <property type="entry name" value="DinG/Rad3-like"/>
</dbReference>
<proteinExistence type="inferred from homology"/>
<dbReference type="InterPro" id="IPR014013">
    <property type="entry name" value="Helic_SF1/SF2_ATP-bd_DinG/Rad3"/>
</dbReference>
<dbReference type="Gene3D" id="3.40.50.300">
    <property type="entry name" value="P-loop containing nucleotide triphosphate hydrolases"/>
    <property type="match status" value="2"/>
</dbReference>
<dbReference type="OrthoDB" id="9803913at2"/>
<evidence type="ECO:0000256" key="2">
    <source>
        <dbReference type="ARBA" id="ARBA00022741"/>
    </source>
</evidence>
<evidence type="ECO:0000256" key="5">
    <source>
        <dbReference type="ARBA" id="ARBA00038058"/>
    </source>
</evidence>
<dbReference type="Pfam" id="PF00929">
    <property type="entry name" value="RNase_T"/>
    <property type="match status" value="1"/>
</dbReference>
<dbReference type="STRING" id="137838.GCA_001458595_02318"/>
<keyword evidence="11" id="KW-0269">Exonuclease</keyword>
<dbReference type="GO" id="GO:0043139">
    <property type="term" value="F:5'-3' DNA helicase activity"/>
    <property type="evidence" value="ECO:0007669"/>
    <property type="project" value="UniProtKB-EC"/>
</dbReference>
<dbReference type="SMART" id="SM00487">
    <property type="entry name" value="DEXDc"/>
    <property type="match status" value="1"/>
</dbReference>
<evidence type="ECO:0000259" key="9">
    <source>
        <dbReference type="PROSITE" id="PS51193"/>
    </source>
</evidence>
<organism evidence="11 12">
    <name type="scientific">Clostridium neonatale</name>
    <dbReference type="NCBI Taxonomy" id="137838"/>
    <lineage>
        <taxon>Bacteria</taxon>
        <taxon>Bacillati</taxon>
        <taxon>Bacillota</taxon>
        <taxon>Clostridia</taxon>
        <taxon>Eubacteriales</taxon>
        <taxon>Clostridiaceae</taxon>
        <taxon>Clostridium</taxon>
    </lineage>
</organism>
<dbReference type="GO" id="GO:0005524">
    <property type="term" value="F:ATP binding"/>
    <property type="evidence" value="ECO:0007669"/>
    <property type="project" value="UniProtKB-KW"/>
</dbReference>
<keyword evidence="4" id="KW-0067">ATP-binding</keyword>
<evidence type="ECO:0000256" key="1">
    <source>
        <dbReference type="ARBA" id="ARBA00001966"/>
    </source>
</evidence>
<sequence length="975" mass="114822">MPNTLNSILDNVIYLDIETTGLDENTSEIIEIGAVKIKNNELSTYTTLIRPRGRVPAEIYKLCSGLNEAELYSARTLNTIIPELIEFLEDLPLICHNGSFERRFFKTHIKEVENEIMDSMELCAILEPDRREYNLESIIGDVTIMEKNEAHRGLDDSIDTLKVVNSLLCRLFDREEKSPKKKSLYEQVTKNYEHLKEWCWTKYLLRPAFFNFGDYEYVNYEDKVKNNIILKDINIDYKKYEDLFENEEIWNNGGDFGYQYRKDQKEFAKKIRETIEREERIFIEAPTGSGKTFAYVTIAALEAYMNKQKNKKDYSSYIISTNTKELQNQLIEKDIPTILKKLKLDDKLKYGAIKGKSNYVCMERLNKCEELEFDKEGNLALLFLRRLAEEGNAGDIENINYVIYKHFKLDTYVNRINCDNDNCNLEKCKKACYLRKRYNELPDENLTVINHSLLACWPYGEKKKINHIILDEGHNLMEKCYDFFSEEFNSEEFLDLLETIEKGHNNILYLLLNLNASFGHRETIDRDKMRYIVNDIIVNTQIVMNDLRCMRLCDTEYNFTTEFFLPREDLKYITKPLGQELSDLKYSIYPLFKLLSGYVENIVGDEDVSSDNDYKSITEFISKIKNAFDILDKFLEKSKFYAKVLEVESEYKYFKCTNVPLNVGELVNEHMLKDVKSTTFLSATLRIDNGFMQMKKHLGQEKANEFVIPSTFKLKNQTKIFALNDVGRYDDAKYVKNISKFIFETAKKINGHILVLFNNNARREKVNEELEMLTRGSKIEIHMNKKSINALKDKDRTVVILGSKGFFEGIDVPGDGLNCVMLDKLPNYSPDYPILRAIREYQNKQYRDVNYPQVCIKVKQIYGRLIRSIYDYGYFIILDPGQNDFTLRNLERDLGGPRIECISSVNLLNEMEFDYKNWKRKNLNSIIMNMRKEKRNIQQEFNDESKKHKLFWELEKIQDNKYYFKNINFNINGRL</sequence>
<dbReference type="SMART" id="SM00491">
    <property type="entry name" value="HELICc2"/>
    <property type="match status" value="1"/>
</dbReference>
<dbReference type="GO" id="GO:0004527">
    <property type="term" value="F:exonuclease activity"/>
    <property type="evidence" value="ECO:0007669"/>
    <property type="project" value="UniProtKB-KW"/>
</dbReference>
<keyword evidence="11" id="KW-0540">Nuclease</keyword>
<comment type="similarity">
    <text evidence="5">Belongs to the helicase family. DinG subfamily.</text>
</comment>
<keyword evidence="12" id="KW-1185">Reference proteome</keyword>
<keyword evidence="2" id="KW-0547">Nucleotide-binding</keyword>
<keyword evidence="8" id="KW-0175">Coiled coil</keyword>
<evidence type="ECO:0000313" key="12">
    <source>
        <dbReference type="Proteomes" id="UP000220840"/>
    </source>
</evidence>
<dbReference type="InterPro" id="IPR012337">
    <property type="entry name" value="RNaseH-like_sf"/>
</dbReference>
<evidence type="ECO:0000256" key="6">
    <source>
        <dbReference type="ARBA" id="ARBA00044969"/>
    </source>
</evidence>
<evidence type="ECO:0000313" key="11">
    <source>
        <dbReference type="EMBL" id="PEG30944.1"/>
    </source>
</evidence>
<dbReference type="Pfam" id="PF13307">
    <property type="entry name" value="Helicase_C_2"/>
    <property type="match status" value="1"/>
</dbReference>
<evidence type="ECO:0000313" key="10">
    <source>
        <dbReference type="EMBL" id="CAI3549541.1"/>
    </source>
</evidence>
<comment type="caution">
    <text evidence="11">The sequence shown here is derived from an EMBL/GenBank/DDBJ whole genome shotgun (WGS) entry which is preliminary data.</text>
</comment>
<feature type="coiled-coil region" evidence="8">
    <location>
        <begin position="920"/>
        <end position="947"/>
    </location>
</feature>
<dbReference type="EMBL" id="PDCJ01000001">
    <property type="protein sequence ID" value="PEG30944.1"/>
    <property type="molecule type" value="Genomic_DNA"/>
</dbReference>
<reference evidence="10" key="2">
    <citation type="submission" date="2022-10" db="EMBL/GenBank/DDBJ databases">
        <authorList>
            <person name="Aires J."/>
            <person name="Mesa V."/>
        </authorList>
    </citation>
    <scope>NUCLEOTIDE SEQUENCE</scope>
    <source>
        <strain evidence="10">Clostridium neonatale JD116</strain>
    </source>
</reference>
<dbReference type="InterPro" id="IPR006555">
    <property type="entry name" value="ATP-dep_Helicase_C"/>
</dbReference>
<protein>
    <recommendedName>
        <fullName evidence="6">DNA 5'-3' helicase</fullName>
        <ecNumber evidence="6">5.6.2.3</ecNumber>
    </recommendedName>
</protein>
<name>A0A2A7MGV8_9CLOT</name>
<dbReference type="EMBL" id="CAMTCP010000088">
    <property type="protein sequence ID" value="CAI3549541.1"/>
    <property type="molecule type" value="Genomic_DNA"/>
</dbReference>
<dbReference type="Gene3D" id="3.30.420.10">
    <property type="entry name" value="Ribonuclease H-like superfamily/Ribonuclease H"/>
    <property type="match status" value="1"/>
</dbReference>
<dbReference type="PANTHER" id="PTHR11472">
    <property type="entry name" value="DNA REPAIR DEAD HELICASE RAD3/XP-D SUBFAMILY MEMBER"/>
    <property type="match status" value="1"/>
</dbReference>
<dbReference type="GO" id="GO:0006139">
    <property type="term" value="P:nucleobase-containing compound metabolic process"/>
    <property type="evidence" value="ECO:0007669"/>
    <property type="project" value="InterPro"/>
</dbReference>
<dbReference type="InterPro" id="IPR027417">
    <property type="entry name" value="P-loop_NTPase"/>
</dbReference>
<dbReference type="PANTHER" id="PTHR11472:SF34">
    <property type="entry name" value="REGULATOR OF TELOMERE ELONGATION HELICASE 1"/>
    <property type="match status" value="1"/>
</dbReference>
<feature type="domain" description="Helicase ATP-binding" evidence="9">
    <location>
        <begin position="250"/>
        <end position="554"/>
    </location>
</feature>
<comment type="cofactor">
    <cofactor evidence="1">
        <name>[4Fe-4S] cluster</name>
        <dbReference type="ChEBI" id="CHEBI:49883"/>
    </cofactor>
</comment>
<dbReference type="EC" id="5.6.2.3" evidence="6"/>
<dbReference type="SMART" id="SM00479">
    <property type="entry name" value="EXOIII"/>
    <property type="match status" value="1"/>
</dbReference>
<dbReference type="GO" id="GO:0003676">
    <property type="term" value="F:nucleic acid binding"/>
    <property type="evidence" value="ECO:0007669"/>
    <property type="project" value="InterPro"/>
</dbReference>
<dbReference type="InterPro" id="IPR011545">
    <property type="entry name" value="DEAD/DEAH_box_helicase_dom"/>
</dbReference>
<dbReference type="Proteomes" id="UP001189143">
    <property type="component" value="Unassembled WGS sequence"/>
</dbReference>
<dbReference type="InterPro" id="IPR013520">
    <property type="entry name" value="Ribonucl_H"/>
</dbReference>
<keyword evidence="3 10" id="KW-0378">Hydrolase</keyword>